<dbReference type="Pfam" id="PF10086">
    <property type="entry name" value="YhfC"/>
    <property type="match status" value="2"/>
</dbReference>
<proteinExistence type="predicted"/>
<feature type="transmembrane region" description="Helical" evidence="1">
    <location>
        <begin position="189"/>
        <end position="210"/>
    </location>
</feature>
<keyword evidence="2" id="KW-0482">Metalloprotease</keyword>
<feature type="transmembrane region" description="Helical" evidence="1">
    <location>
        <begin position="6"/>
        <end position="22"/>
    </location>
</feature>
<keyword evidence="3" id="KW-1185">Reference proteome</keyword>
<keyword evidence="2" id="KW-0378">Hydrolase</keyword>
<evidence type="ECO:0000313" key="2">
    <source>
        <dbReference type="EMBL" id="MBG9986699.1"/>
    </source>
</evidence>
<name>A0ABS0LRC1_9LACT</name>
<feature type="transmembrane region" description="Helical" evidence="1">
    <location>
        <begin position="140"/>
        <end position="157"/>
    </location>
</feature>
<evidence type="ECO:0000256" key="1">
    <source>
        <dbReference type="SAM" id="Phobius"/>
    </source>
</evidence>
<feature type="transmembrane region" description="Helical" evidence="1">
    <location>
        <begin position="101"/>
        <end position="120"/>
    </location>
</feature>
<keyword evidence="1" id="KW-0812">Transmembrane</keyword>
<comment type="caution">
    <text evidence="2">The sequence shown here is derived from an EMBL/GenBank/DDBJ whole genome shotgun (WGS) entry which is preliminary data.</text>
</comment>
<gene>
    <name evidence="2" type="ORF">HZY91_07295</name>
</gene>
<sequence length="218" mass="24784">MAYSITLVICIGIPIVGLFLSMKYQMSKIFLFGVLSFLVSQLLIRLPLIRFIIANSDSIKHWVENNRLSYLFVLSFTAGLFEETSRWIFLKRTNKQSILKTGFLFGLGHGGIEALILAGLPSIISSNQLLEYGLISWERLVAIGLHIALSMIVYYGVLNKEKRFWLITIGLHCVANFITVIVATRGYYVWAEIIFTCVTLLVGIYATYLIRKGRKIYE</sequence>
<keyword evidence="2" id="KW-0645">Protease</keyword>
<feature type="transmembrane region" description="Helical" evidence="1">
    <location>
        <begin position="164"/>
        <end position="183"/>
    </location>
</feature>
<feature type="transmembrane region" description="Helical" evidence="1">
    <location>
        <begin position="29"/>
        <end position="48"/>
    </location>
</feature>
<evidence type="ECO:0000313" key="3">
    <source>
        <dbReference type="Proteomes" id="UP000721415"/>
    </source>
</evidence>
<dbReference type="Proteomes" id="UP000721415">
    <property type="component" value="Unassembled WGS sequence"/>
</dbReference>
<accession>A0ABS0LRC1</accession>
<reference evidence="2 3" key="1">
    <citation type="submission" date="2020-07" db="EMBL/GenBank/DDBJ databases">
        <title>Facklamia lactis sp. nov., isolated from raw milk.</title>
        <authorList>
            <person name="Doll E.V."/>
            <person name="Huptas C."/>
            <person name="Staib L."/>
            <person name="Wenning M."/>
            <person name="Scherer S."/>
        </authorList>
    </citation>
    <scope>NUCLEOTIDE SEQUENCE [LARGE SCALE GENOMIC DNA]</scope>
    <source>
        <strain evidence="2 3">DSM 111018</strain>
    </source>
</reference>
<dbReference type="InterPro" id="IPR011397">
    <property type="entry name" value="YhfC"/>
</dbReference>
<organism evidence="2 3">
    <name type="scientific">Facklamia lactis</name>
    <dbReference type="NCBI Taxonomy" id="2749967"/>
    <lineage>
        <taxon>Bacteria</taxon>
        <taxon>Bacillati</taxon>
        <taxon>Bacillota</taxon>
        <taxon>Bacilli</taxon>
        <taxon>Lactobacillales</taxon>
        <taxon>Aerococcaceae</taxon>
        <taxon>Facklamia</taxon>
    </lineage>
</organism>
<feature type="transmembrane region" description="Helical" evidence="1">
    <location>
        <begin position="68"/>
        <end position="89"/>
    </location>
</feature>
<dbReference type="RefSeq" id="WP_197115619.1">
    <property type="nucleotide sequence ID" value="NZ_JACBXQ010000004.1"/>
</dbReference>
<dbReference type="GO" id="GO:0008237">
    <property type="term" value="F:metallopeptidase activity"/>
    <property type="evidence" value="ECO:0007669"/>
    <property type="project" value="UniProtKB-KW"/>
</dbReference>
<protein>
    <submittedName>
        <fullName evidence="2">YhfC family intramembrane metalloprotease</fullName>
    </submittedName>
</protein>
<keyword evidence="1" id="KW-1133">Transmembrane helix</keyword>
<keyword evidence="1" id="KW-0472">Membrane</keyword>
<dbReference type="EMBL" id="JACBXQ010000004">
    <property type="protein sequence ID" value="MBG9986699.1"/>
    <property type="molecule type" value="Genomic_DNA"/>
</dbReference>